<name>A0A348G5L0_9HYPH</name>
<feature type="transmembrane region" description="Helical" evidence="6">
    <location>
        <begin position="97"/>
        <end position="121"/>
    </location>
</feature>
<accession>A0A348G5L0</accession>
<evidence type="ECO:0000256" key="6">
    <source>
        <dbReference type="SAM" id="Phobius"/>
    </source>
</evidence>
<dbReference type="AlphaFoldDB" id="A0A348G5L0"/>
<evidence type="ECO:0000256" key="1">
    <source>
        <dbReference type="ARBA" id="ARBA00004651"/>
    </source>
</evidence>
<feature type="transmembrane region" description="Helical" evidence="6">
    <location>
        <begin position="142"/>
        <end position="165"/>
    </location>
</feature>
<feature type="signal peptide" evidence="7">
    <location>
        <begin position="1"/>
        <end position="18"/>
    </location>
</feature>
<evidence type="ECO:0000256" key="5">
    <source>
        <dbReference type="ARBA" id="ARBA00023136"/>
    </source>
</evidence>
<evidence type="ECO:0000256" key="4">
    <source>
        <dbReference type="ARBA" id="ARBA00022989"/>
    </source>
</evidence>
<feature type="domain" description="Prepilin type IV endopeptidase peptidase" evidence="8">
    <location>
        <begin position="9"/>
        <end position="113"/>
    </location>
</feature>
<feature type="chain" id="PRO_5016567143" evidence="7">
    <location>
        <begin position="19"/>
        <end position="168"/>
    </location>
</feature>
<sequence>MSVLMVVLLVFPMAMAFAAASDLLTMRISNKVSLALVGGFALAALFIGMPLKDIGWHVGAAALMFAVCFGFFAAGWMGGGDAKLASATALWLGWGHLLDYALSASLLGGLLTLVLLSARVVPLPAVMMRQDWVARLHCAKSGIPYGIALAAAGLLIYPNTVWMAALQP</sequence>
<dbReference type="PANTHER" id="PTHR36506">
    <property type="entry name" value="PREFLAGELLIN PEPTIDASE"/>
    <property type="match status" value="1"/>
</dbReference>
<dbReference type="Pfam" id="PF01478">
    <property type="entry name" value="Peptidase_A24"/>
    <property type="match status" value="1"/>
</dbReference>
<feature type="transmembrane region" description="Helical" evidence="6">
    <location>
        <begin position="28"/>
        <end position="47"/>
    </location>
</feature>
<dbReference type="RefSeq" id="WP_126401893.1">
    <property type="nucleotide sequence ID" value="NZ_AP018907.1"/>
</dbReference>
<evidence type="ECO:0000256" key="2">
    <source>
        <dbReference type="ARBA" id="ARBA00022475"/>
    </source>
</evidence>
<dbReference type="GO" id="GO:0005886">
    <property type="term" value="C:plasma membrane"/>
    <property type="evidence" value="ECO:0007669"/>
    <property type="project" value="UniProtKB-SubCell"/>
</dbReference>
<dbReference type="Gene3D" id="1.20.120.1220">
    <property type="match status" value="1"/>
</dbReference>
<comment type="subcellular location">
    <subcellularLocation>
        <location evidence="1">Cell membrane</location>
        <topology evidence="1">Multi-pass membrane protein</topology>
    </subcellularLocation>
</comment>
<organism evidence="9 10">
    <name type="scientific">Blastochloris tepida</name>
    <dbReference type="NCBI Taxonomy" id="2233851"/>
    <lineage>
        <taxon>Bacteria</taxon>
        <taxon>Pseudomonadati</taxon>
        <taxon>Pseudomonadota</taxon>
        <taxon>Alphaproteobacteria</taxon>
        <taxon>Hyphomicrobiales</taxon>
        <taxon>Blastochloridaceae</taxon>
        <taxon>Blastochloris</taxon>
    </lineage>
</organism>
<dbReference type="InterPro" id="IPR052218">
    <property type="entry name" value="Preflagellin_Peptidase"/>
</dbReference>
<keyword evidence="5 6" id="KW-0472">Membrane</keyword>
<evidence type="ECO:0000256" key="3">
    <source>
        <dbReference type="ARBA" id="ARBA00022692"/>
    </source>
</evidence>
<keyword evidence="4 6" id="KW-1133">Transmembrane helix</keyword>
<keyword evidence="10" id="KW-1185">Reference proteome</keyword>
<evidence type="ECO:0000256" key="7">
    <source>
        <dbReference type="SAM" id="SignalP"/>
    </source>
</evidence>
<dbReference type="EMBL" id="AP018907">
    <property type="protein sequence ID" value="BBF94843.1"/>
    <property type="molecule type" value="Genomic_DNA"/>
</dbReference>
<gene>
    <name evidence="9" type="primary">ctpB</name>
    <name evidence="9" type="ORF">BLTE_35280</name>
</gene>
<keyword evidence="2" id="KW-1003">Cell membrane</keyword>
<reference evidence="9 10" key="1">
    <citation type="submission" date="2018-08" db="EMBL/GenBank/DDBJ databases">
        <title>Complete genome sequencing of Blastochloris tepida GI.</title>
        <authorList>
            <person name="Tsukatani Y."/>
            <person name="Mori H."/>
        </authorList>
    </citation>
    <scope>NUCLEOTIDE SEQUENCE [LARGE SCALE GENOMIC DNA]</scope>
    <source>
        <strain evidence="9 10">GI</strain>
    </source>
</reference>
<evidence type="ECO:0000313" key="10">
    <source>
        <dbReference type="Proteomes" id="UP000266934"/>
    </source>
</evidence>
<dbReference type="OrthoDB" id="5329005at2"/>
<protein>
    <submittedName>
        <fullName evidence="9">Type 4 prepilin peptidase 1</fullName>
    </submittedName>
</protein>
<evidence type="ECO:0000313" key="9">
    <source>
        <dbReference type="EMBL" id="BBF94843.1"/>
    </source>
</evidence>
<evidence type="ECO:0000259" key="8">
    <source>
        <dbReference type="Pfam" id="PF01478"/>
    </source>
</evidence>
<proteinExistence type="predicted"/>
<dbReference type="Proteomes" id="UP000266934">
    <property type="component" value="Chromosome"/>
</dbReference>
<dbReference type="PANTHER" id="PTHR36506:SF1">
    <property type="entry name" value="PREFLAGELLIN PEPTIDASE"/>
    <property type="match status" value="1"/>
</dbReference>
<keyword evidence="7" id="KW-0732">Signal</keyword>
<feature type="transmembrane region" description="Helical" evidence="6">
    <location>
        <begin position="54"/>
        <end position="77"/>
    </location>
</feature>
<dbReference type="GO" id="GO:0004190">
    <property type="term" value="F:aspartic-type endopeptidase activity"/>
    <property type="evidence" value="ECO:0007669"/>
    <property type="project" value="InterPro"/>
</dbReference>
<dbReference type="InterPro" id="IPR000045">
    <property type="entry name" value="Prepilin_IV_endopep_pep"/>
</dbReference>
<dbReference type="KEGG" id="blag:BLTE_35280"/>
<keyword evidence="3 6" id="KW-0812">Transmembrane</keyword>